<keyword evidence="1" id="KW-0378">Hydrolase</keyword>
<dbReference type="AlphaFoldDB" id="F4QNL2"/>
<dbReference type="Gene3D" id="3.40.50.1820">
    <property type="entry name" value="alpha/beta hydrolase"/>
    <property type="match status" value="1"/>
</dbReference>
<reference evidence="4" key="1">
    <citation type="submission" date="2011-03" db="EMBL/GenBank/DDBJ databases">
        <title>Draft genome sequence of Brevundimonas diminuta.</title>
        <authorList>
            <person name="Brown P.J.B."/>
            <person name="Buechlein A."/>
            <person name="Hemmerich C."/>
            <person name="Brun Y.V."/>
        </authorList>
    </citation>
    <scope>NUCLEOTIDE SEQUENCE [LARGE SCALE GENOMIC DNA]</scope>
    <source>
        <strain evidence="4">C19</strain>
    </source>
</reference>
<dbReference type="SUPFAM" id="SSF53474">
    <property type="entry name" value="alpha/beta-Hydrolases"/>
    <property type="match status" value="1"/>
</dbReference>
<organism evidence="3 4">
    <name type="scientific">Asticcacaulis biprosthecium C19</name>
    <dbReference type="NCBI Taxonomy" id="715226"/>
    <lineage>
        <taxon>Bacteria</taxon>
        <taxon>Pseudomonadati</taxon>
        <taxon>Pseudomonadota</taxon>
        <taxon>Alphaproteobacteria</taxon>
        <taxon>Caulobacterales</taxon>
        <taxon>Caulobacteraceae</taxon>
        <taxon>Asticcacaulis</taxon>
    </lineage>
</organism>
<accession>F4QNL2</accession>
<dbReference type="InterPro" id="IPR029058">
    <property type="entry name" value="AB_hydrolase_fold"/>
</dbReference>
<sequence length="227" mass="24875">MVLPHGGPESRDNIDFDWQTQCLASRGYAVLQPNFRGSSGYGEVFVEKGFGEWGRKLQTDLSDGVRWLAAQGTIDPKRVAILGASYGGYAALAGATLDPDIYRCAVSIAGVSDLKSMTGFELDNSAGKQTRRVRYWKQFMGDAKTFDAVPPARQADKAYCPILLIHGTDDTIVPIDQSKRMEKALKAAGKPVEFITYKGQDHWETVGSHRIGMMTSALAFLEKHNPA</sequence>
<dbReference type="GO" id="GO:0004252">
    <property type="term" value="F:serine-type endopeptidase activity"/>
    <property type="evidence" value="ECO:0007669"/>
    <property type="project" value="TreeGrafter"/>
</dbReference>
<keyword evidence="4" id="KW-1185">Reference proteome</keyword>
<protein>
    <submittedName>
        <fullName evidence="3">Prolyl oligopeptidase family protein</fullName>
    </submittedName>
</protein>
<dbReference type="GO" id="GO:0006508">
    <property type="term" value="P:proteolysis"/>
    <property type="evidence" value="ECO:0007669"/>
    <property type="project" value="InterPro"/>
</dbReference>
<feature type="domain" description="Peptidase S9 prolyl oligopeptidase catalytic" evidence="2">
    <location>
        <begin position="15"/>
        <end position="224"/>
    </location>
</feature>
<dbReference type="EMBL" id="GL883078">
    <property type="protein sequence ID" value="EGF90920.1"/>
    <property type="molecule type" value="Genomic_DNA"/>
</dbReference>
<dbReference type="InterPro" id="IPR001375">
    <property type="entry name" value="Peptidase_S9_cat"/>
</dbReference>
<evidence type="ECO:0000259" key="2">
    <source>
        <dbReference type="Pfam" id="PF00326"/>
    </source>
</evidence>
<dbReference type="eggNOG" id="COG1506">
    <property type="taxonomic scope" value="Bacteria"/>
</dbReference>
<evidence type="ECO:0000256" key="1">
    <source>
        <dbReference type="ARBA" id="ARBA00022801"/>
    </source>
</evidence>
<evidence type="ECO:0000313" key="3">
    <source>
        <dbReference type="EMBL" id="EGF90920.1"/>
    </source>
</evidence>
<proteinExistence type="predicted"/>
<dbReference type="STRING" id="715226.ABI_23320"/>
<gene>
    <name evidence="3" type="ORF">ABI_23320</name>
</gene>
<name>F4QNL2_9CAUL</name>
<dbReference type="HOGENOM" id="CLU_058743_0_1_5"/>
<dbReference type="Pfam" id="PF00326">
    <property type="entry name" value="Peptidase_S9"/>
    <property type="match status" value="1"/>
</dbReference>
<evidence type="ECO:0000313" key="4">
    <source>
        <dbReference type="Proteomes" id="UP000006512"/>
    </source>
</evidence>
<dbReference type="PANTHER" id="PTHR42776">
    <property type="entry name" value="SERINE PEPTIDASE S9 FAMILY MEMBER"/>
    <property type="match status" value="1"/>
</dbReference>
<dbReference type="Proteomes" id="UP000006512">
    <property type="component" value="Unassembled WGS sequence"/>
</dbReference>
<dbReference type="PANTHER" id="PTHR42776:SF27">
    <property type="entry name" value="DIPEPTIDYL PEPTIDASE FAMILY MEMBER 6"/>
    <property type="match status" value="1"/>
</dbReference>